<evidence type="ECO:0000313" key="3">
    <source>
        <dbReference type="Proteomes" id="UP000187203"/>
    </source>
</evidence>
<dbReference type="AlphaFoldDB" id="A0A1R3L038"/>
<gene>
    <name evidence="2" type="ORF">COLO4_02865</name>
</gene>
<reference evidence="3" key="1">
    <citation type="submission" date="2013-09" db="EMBL/GenBank/DDBJ databases">
        <title>Corchorus olitorius genome sequencing.</title>
        <authorList>
            <person name="Alam M."/>
            <person name="Haque M.S."/>
            <person name="Islam M.S."/>
            <person name="Emdad E.M."/>
            <person name="Islam M.M."/>
            <person name="Ahmed B."/>
            <person name="Halim A."/>
            <person name="Hossen Q.M.M."/>
            <person name="Hossain M.Z."/>
            <person name="Ahmed R."/>
            <person name="Khan M.M."/>
            <person name="Islam R."/>
            <person name="Rashid M.M."/>
            <person name="Khan S.A."/>
            <person name="Rahman M.S."/>
            <person name="Alam M."/>
            <person name="Yahiya A.S."/>
            <person name="Khan M.S."/>
            <person name="Azam M.S."/>
            <person name="Haque T."/>
            <person name="Lashkar M.Z.H."/>
            <person name="Akhand A.I."/>
            <person name="Morshed G."/>
            <person name="Roy S."/>
            <person name="Uddin K.S."/>
            <person name="Rabeya T."/>
            <person name="Hossain A.S."/>
            <person name="Chowdhury A."/>
            <person name="Snigdha A.R."/>
            <person name="Mortoza M.S."/>
            <person name="Matin S.A."/>
            <person name="Hoque S.M.E."/>
            <person name="Islam M.K."/>
            <person name="Roy D.K."/>
            <person name="Haider R."/>
            <person name="Moosa M.M."/>
            <person name="Elias S.M."/>
            <person name="Hasan A.M."/>
            <person name="Jahan S."/>
            <person name="Shafiuddin M."/>
            <person name="Mahmood N."/>
            <person name="Shommy N.S."/>
        </authorList>
    </citation>
    <scope>NUCLEOTIDE SEQUENCE [LARGE SCALE GENOMIC DNA]</scope>
    <source>
        <strain evidence="3">cv. O-4</strain>
    </source>
</reference>
<dbReference type="Proteomes" id="UP000187203">
    <property type="component" value="Unassembled WGS sequence"/>
</dbReference>
<keyword evidence="3" id="KW-1185">Reference proteome</keyword>
<dbReference type="EMBL" id="AWUE01007698">
    <property type="protein sequence ID" value="OMP12694.1"/>
    <property type="molecule type" value="Genomic_DNA"/>
</dbReference>
<evidence type="ECO:0000313" key="2">
    <source>
        <dbReference type="EMBL" id="OMP12694.1"/>
    </source>
</evidence>
<sequence length="54" mass="5952">MARDVLGIPITTVASESTFSMGARVITKWRSSLRTTNTEEKNCSKIKTFIVTSS</sequence>
<dbReference type="PANTHER" id="PTHR23272">
    <property type="entry name" value="BED FINGER-RELATED"/>
    <property type="match status" value="1"/>
</dbReference>
<dbReference type="Pfam" id="PF05699">
    <property type="entry name" value="Dimer_Tnp_hAT"/>
    <property type="match status" value="1"/>
</dbReference>
<dbReference type="GO" id="GO:0046983">
    <property type="term" value="F:protein dimerization activity"/>
    <property type="evidence" value="ECO:0007669"/>
    <property type="project" value="InterPro"/>
</dbReference>
<comment type="caution">
    <text evidence="2">The sequence shown here is derived from an EMBL/GenBank/DDBJ whole genome shotgun (WGS) entry which is preliminary data.</text>
</comment>
<organism evidence="2 3">
    <name type="scientific">Corchorus olitorius</name>
    <dbReference type="NCBI Taxonomy" id="93759"/>
    <lineage>
        <taxon>Eukaryota</taxon>
        <taxon>Viridiplantae</taxon>
        <taxon>Streptophyta</taxon>
        <taxon>Embryophyta</taxon>
        <taxon>Tracheophyta</taxon>
        <taxon>Spermatophyta</taxon>
        <taxon>Magnoliopsida</taxon>
        <taxon>eudicotyledons</taxon>
        <taxon>Gunneridae</taxon>
        <taxon>Pentapetalae</taxon>
        <taxon>rosids</taxon>
        <taxon>malvids</taxon>
        <taxon>Malvales</taxon>
        <taxon>Malvaceae</taxon>
        <taxon>Grewioideae</taxon>
        <taxon>Apeibeae</taxon>
        <taxon>Corchorus</taxon>
    </lineage>
</organism>
<dbReference type="PANTHER" id="PTHR23272:SF166">
    <property type="entry name" value="ZINC FINGER BED DOMAIN-CONTAINING PROTEIN RICESLEEPER 2-LIKE ISOFORM X1"/>
    <property type="match status" value="1"/>
</dbReference>
<name>A0A1R3L038_9ROSI</name>
<dbReference type="OrthoDB" id="1001684at2759"/>
<dbReference type="InterPro" id="IPR012337">
    <property type="entry name" value="RNaseH-like_sf"/>
</dbReference>
<dbReference type="InterPro" id="IPR008906">
    <property type="entry name" value="HATC_C_dom"/>
</dbReference>
<accession>A0A1R3L038</accession>
<proteinExistence type="predicted"/>
<feature type="domain" description="HAT C-terminal dimerisation" evidence="1">
    <location>
        <begin position="1"/>
        <end position="43"/>
    </location>
</feature>
<dbReference type="SUPFAM" id="SSF53098">
    <property type="entry name" value="Ribonuclease H-like"/>
    <property type="match status" value="1"/>
</dbReference>
<evidence type="ECO:0000259" key="1">
    <source>
        <dbReference type="Pfam" id="PF05699"/>
    </source>
</evidence>
<protein>
    <recommendedName>
        <fullName evidence="1">HAT C-terminal dimerisation domain-containing protein</fullName>
    </recommendedName>
</protein>